<organism evidence="1">
    <name type="scientific">Nothobranchius kadleci</name>
    <name type="common">African annual killifish</name>
    <dbReference type="NCBI Taxonomy" id="1051664"/>
    <lineage>
        <taxon>Eukaryota</taxon>
        <taxon>Metazoa</taxon>
        <taxon>Chordata</taxon>
        <taxon>Craniata</taxon>
        <taxon>Vertebrata</taxon>
        <taxon>Euteleostomi</taxon>
        <taxon>Actinopterygii</taxon>
        <taxon>Neopterygii</taxon>
        <taxon>Teleostei</taxon>
        <taxon>Neoteleostei</taxon>
        <taxon>Acanthomorphata</taxon>
        <taxon>Ovalentaria</taxon>
        <taxon>Atherinomorphae</taxon>
        <taxon>Cyprinodontiformes</taxon>
        <taxon>Nothobranchiidae</taxon>
        <taxon>Nothobranchius</taxon>
    </lineage>
</organism>
<name>A0A1A8D6L4_NOTKA</name>
<reference evidence="1" key="2">
    <citation type="submission" date="2016-06" db="EMBL/GenBank/DDBJ databases">
        <title>The genome of a short-lived fish provides insights into sex chromosome evolution and the genetic control of aging.</title>
        <authorList>
            <person name="Reichwald K."/>
            <person name="Felder M."/>
            <person name="Petzold A."/>
            <person name="Koch P."/>
            <person name="Groth M."/>
            <person name="Platzer M."/>
        </authorList>
    </citation>
    <scope>NUCLEOTIDE SEQUENCE</scope>
    <source>
        <tissue evidence="1">Brain</tissue>
    </source>
</reference>
<feature type="non-terminal residue" evidence="1">
    <location>
        <position position="55"/>
    </location>
</feature>
<reference evidence="1" key="1">
    <citation type="submission" date="2016-05" db="EMBL/GenBank/DDBJ databases">
        <authorList>
            <person name="Lavstsen T."/>
            <person name="Jespersen J.S."/>
        </authorList>
    </citation>
    <scope>NUCLEOTIDE SEQUENCE</scope>
    <source>
        <tissue evidence="1">Brain</tissue>
    </source>
</reference>
<evidence type="ECO:0000313" key="1">
    <source>
        <dbReference type="EMBL" id="SBQ29752.1"/>
    </source>
</evidence>
<protein>
    <submittedName>
        <fullName evidence="1">Thrombospondin, type I, domain containing 7Ba</fullName>
    </submittedName>
</protein>
<dbReference type="EMBL" id="HAEA01001272">
    <property type="protein sequence ID" value="SBQ29752.1"/>
    <property type="molecule type" value="Transcribed_RNA"/>
</dbReference>
<accession>A0A1A8D6L4</accession>
<feature type="non-terminal residue" evidence="1">
    <location>
        <position position="1"/>
    </location>
</feature>
<gene>
    <name evidence="1" type="primary">THSD7BA</name>
</gene>
<proteinExistence type="predicted"/>
<sequence>PRARPVGVENLTTHTHTHTWNLTGVLDFYVLLSFSPCFFTCGANCFQHQQIDIRC</sequence>
<dbReference type="AlphaFoldDB" id="A0A1A8D6L4"/>